<name>A0A1A9GIM3_9ACTN</name>
<feature type="compositionally biased region" description="Polar residues" evidence="1">
    <location>
        <begin position="20"/>
        <end position="29"/>
    </location>
</feature>
<dbReference type="PATRIC" id="fig|1300347.3.peg.1727"/>
<dbReference type="OrthoDB" id="3634417at2"/>
<evidence type="ECO:0000313" key="3">
    <source>
        <dbReference type="Proteomes" id="UP000077868"/>
    </source>
</evidence>
<dbReference type="Gene3D" id="1.10.30.50">
    <property type="match status" value="1"/>
</dbReference>
<gene>
    <name evidence="2" type="ORF">I601_1728</name>
</gene>
<evidence type="ECO:0000256" key="1">
    <source>
        <dbReference type="SAM" id="MobiDB-lite"/>
    </source>
</evidence>
<keyword evidence="3" id="KW-1185">Reference proteome</keyword>
<feature type="region of interest" description="Disordered" evidence="1">
    <location>
        <begin position="1"/>
        <end position="30"/>
    </location>
</feature>
<protein>
    <submittedName>
        <fullName evidence="2">Uncharacterized protein</fullName>
    </submittedName>
</protein>
<feature type="region of interest" description="Disordered" evidence="1">
    <location>
        <begin position="269"/>
        <end position="294"/>
    </location>
</feature>
<evidence type="ECO:0000313" key="2">
    <source>
        <dbReference type="EMBL" id="ANH38159.1"/>
    </source>
</evidence>
<dbReference type="EMBL" id="CP015079">
    <property type="protein sequence ID" value="ANH38159.1"/>
    <property type="molecule type" value="Genomic_DNA"/>
</dbReference>
<dbReference type="STRING" id="1300347.I601_1728"/>
<sequence length="486" mass="52557">MTLLQHPTADRADAPATGVRASSSASPDTAGSWAGVLAGVLAAREAMATARTTRLEATPEDDLAPLLQQLSALEAEAAALTGQVLAEAERRHVADHAAATGTDAWAAALTGETREVHAGGVRIAALLGEKYHHARTAYATGAITTRQVRIIVNAAEQAPLETTPEQLAVAEEILVGKATGIGTRSGRPMNAKRLRQAARRMLEVIDRDLADRHEAIMLGRESRRAKHETYLALHDNGDGTYSGKFTIPELHGSLLRTALETLSAPRRLNKARTGPDGEHISGHDRSAPTGEGHGLSGWELAGHALCELIEHLPTDGWTGANAITLLVTMTADDLTRDLAATGDLDPTTWPDWKGPAESGTAKLDTGTRTAAGDLRRLACEAGLVPAILNSESAPLDLGRTRRLHTHHQRKALALTHDTCAIDTCQRPFAWTEIHHLIPWSHHGDTDLDLAIPLCSWHHHRTHDPTWQLRHHPDRGWELTRRRRAPR</sequence>
<dbReference type="InterPro" id="IPR003615">
    <property type="entry name" value="HNH_nuc"/>
</dbReference>
<dbReference type="AlphaFoldDB" id="A0A1A9GIM3"/>
<accession>A0A1A9GIM3</accession>
<dbReference type="KEGG" id="ndk:I601_1728"/>
<feature type="compositionally biased region" description="Basic and acidic residues" evidence="1">
    <location>
        <begin position="273"/>
        <end position="286"/>
    </location>
</feature>
<proteinExistence type="predicted"/>
<organism evidence="2 3">
    <name type="scientific">Nocardioides dokdonensis FR1436</name>
    <dbReference type="NCBI Taxonomy" id="1300347"/>
    <lineage>
        <taxon>Bacteria</taxon>
        <taxon>Bacillati</taxon>
        <taxon>Actinomycetota</taxon>
        <taxon>Actinomycetes</taxon>
        <taxon>Propionibacteriales</taxon>
        <taxon>Nocardioidaceae</taxon>
        <taxon>Nocardioides</taxon>
    </lineage>
</organism>
<dbReference type="RefSeq" id="WP_068108239.1">
    <property type="nucleotide sequence ID" value="NZ_CP015079.1"/>
</dbReference>
<reference evidence="2 3" key="1">
    <citation type="submission" date="2016-03" db="EMBL/GenBank/DDBJ databases">
        <title>Complete genome sequence of a soil Actinobacterium, Nocardioides dokdonensis FR1436.</title>
        <authorList>
            <person name="Kwon S.-K."/>
            <person name="Kim K."/>
            <person name="Kim J.F."/>
        </authorList>
    </citation>
    <scope>NUCLEOTIDE SEQUENCE [LARGE SCALE GENOMIC DNA]</scope>
    <source>
        <strain evidence="2 3">FR1436</strain>
    </source>
</reference>
<dbReference type="CDD" id="cd00085">
    <property type="entry name" value="HNHc"/>
    <property type="match status" value="1"/>
</dbReference>
<dbReference type="Proteomes" id="UP000077868">
    <property type="component" value="Chromosome"/>
</dbReference>